<keyword evidence="10" id="KW-0067">ATP-binding</keyword>
<dbReference type="PROSITE" id="PS50109">
    <property type="entry name" value="HIS_KIN"/>
    <property type="match status" value="1"/>
</dbReference>
<evidence type="ECO:0000259" key="16">
    <source>
        <dbReference type="PROSITE" id="PS50885"/>
    </source>
</evidence>
<dbReference type="PROSITE" id="PS50885">
    <property type="entry name" value="HAMP"/>
    <property type="match status" value="1"/>
</dbReference>
<feature type="transmembrane region" description="Helical" evidence="14">
    <location>
        <begin position="12"/>
        <end position="37"/>
    </location>
</feature>
<keyword evidence="7 14" id="KW-0812">Transmembrane</keyword>
<evidence type="ECO:0000256" key="7">
    <source>
        <dbReference type="ARBA" id="ARBA00022692"/>
    </source>
</evidence>
<reference evidence="17" key="1">
    <citation type="submission" date="2019-08" db="EMBL/GenBank/DDBJ databases">
        <authorList>
            <person name="Kucharzyk K."/>
            <person name="Murdoch R.W."/>
            <person name="Higgins S."/>
            <person name="Loffler F."/>
        </authorList>
    </citation>
    <scope>NUCLEOTIDE SEQUENCE</scope>
</reference>
<evidence type="ECO:0000256" key="12">
    <source>
        <dbReference type="ARBA" id="ARBA00023012"/>
    </source>
</evidence>
<dbReference type="Gene3D" id="3.30.565.10">
    <property type="entry name" value="Histidine kinase-like ATPase, C-terminal domain"/>
    <property type="match status" value="1"/>
</dbReference>
<evidence type="ECO:0000256" key="14">
    <source>
        <dbReference type="SAM" id="Phobius"/>
    </source>
</evidence>
<dbReference type="InterPro" id="IPR036097">
    <property type="entry name" value="HisK_dim/P_sf"/>
</dbReference>
<dbReference type="EC" id="2.7.13.3" evidence="3"/>
<dbReference type="AlphaFoldDB" id="A0A644U7U6"/>
<evidence type="ECO:0000256" key="11">
    <source>
        <dbReference type="ARBA" id="ARBA00022989"/>
    </source>
</evidence>
<feature type="domain" description="Histidine kinase" evidence="15">
    <location>
        <begin position="251"/>
        <end position="469"/>
    </location>
</feature>
<evidence type="ECO:0000256" key="9">
    <source>
        <dbReference type="ARBA" id="ARBA00022777"/>
    </source>
</evidence>
<evidence type="ECO:0000256" key="3">
    <source>
        <dbReference type="ARBA" id="ARBA00012438"/>
    </source>
</evidence>
<dbReference type="GO" id="GO:0005886">
    <property type="term" value="C:plasma membrane"/>
    <property type="evidence" value="ECO:0007669"/>
    <property type="project" value="UniProtKB-SubCell"/>
</dbReference>
<evidence type="ECO:0000256" key="13">
    <source>
        <dbReference type="ARBA" id="ARBA00023136"/>
    </source>
</evidence>
<dbReference type="GO" id="GO:0000155">
    <property type="term" value="F:phosphorelay sensor kinase activity"/>
    <property type="evidence" value="ECO:0007669"/>
    <property type="project" value="InterPro"/>
</dbReference>
<dbReference type="FunFam" id="3.30.565.10:FF:000006">
    <property type="entry name" value="Sensor histidine kinase WalK"/>
    <property type="match status" value="1"/>
</dbReference>
<sequence length="474" mass="52905">MNKSIFSKLLASYIGLVVLAIAIVGSMQVFLVENYLIRTKEQEMIVRSQELSDMVKPFLIAKLDPRPVILNVNRADRKLGTEVWVIDQTGKVITASADHLYCEGNTLEAIDLEQLKSGIVSTKKGQSEYFKEAVIRTIAPVIHNNEFIGGVILYAPITGVNDTSKNMMKIYLGAALLGIIISIGIGVLLSRQITKPLKRVCEITSSIADGKFDERIEIKSEDELSVLAASINHMTKRLSELEKMRRNFVANVSHELRSPLTSIQGYIDALIQGKGKEKQDEKNYLQILQKETHRLSRLVNDLLEISRFDSQTVQFSLNDFPLRSVIDRAISSLRVQSSAKNLTITTNLPSNLPFCYGDEDRIEQVVYNLLDNAIRYSSEGGEVIIFATTFDDEVSVFVTDFGQGIPSQDLPFIWDRFYRVDKSRSRNEGGTGLGLAIVKEIIDKHGGLVMVESTLGKGSKFSFTLKQSDPDTET</sequence>
<keyword evidence="9 17" id="KW-0418">Kinase</keyword>
<dbReference type="EMBL" id="VSSQ01000084">
    <property type="protein sequence ID" value="MPL75000.1"/>
    <property type="molecule type" value="Genomic_DNA"/>
</dbReference>
<feature type="domain" description="HAMP" evidence="16">
    <location>
        <begin position="191"/>
        <end position="243"/>
    </location>
</feature>
<name>A0A644U7U6_9ZZZZ</name>
<dbReference type="FunFam" id="1.10.287.130:FF:000001">
    <property type="entry name" value="Two-component sensor histidine kinase"/>
    <property type="match status" value="1"/>
</dbReference>
<evidence type="ECO:0000256" key="1">
    <source>
        <dbReference type="ARBA" id="ARBA00000085"/>
    </source>
</evidence>
<evidence type="ECO:0000256" key="6">
    <source>
        <dbReference type="ARBA" id="ARBA00022679"/>
    </source>
</evidence>
<dbReference type="CDD" id="cd00082">
    <property type="entry name" value="HisKA"/>
    <property type="match status" value="1"/>
</dbReference>
<organism evidence="17">
    <name type="scientific">bioreactor metagenome</name>
    <dbReference type="NCBI Taxonomy" id="1076179"/>
    <lineage>
        <taxon>unclassified sequences</taxon>
        <taxon>metagenomes</taxon>
        <taxon>ecological metagenomes</taxon>
    </lineage>
</organism>
<keyword evidence="11 14" id="KW-1133">Transmembrane helix</keyword>
<dbReference type="InterPro" id="IPR003661">
    <property type="entry name" value="HisK_dim/P_dom"/>
</dbReference>
<dbReference type="GO" id="GO:0005524">
    <property type="term" value="F:ATP binding"/>
    <property type="evidence" value="ECO:0007669"/>
    <property type="project" value="UniProtKB-KW"/>
</dbReference>
<dbReference type="SUPFAM" id="SSF55874">
    <property type="entry name" value="ATPase domain of HSP90 chaperone/DNA topoisomerase II/histidine kinase"/>
    <property type="match status" value="1"/>
</dbReference>
<keyword evidence="6 17" id="KW-0808">Transferase</keyword>
<keyword evidence="4" id="KW-1003">Cell membrane</keyword>
<keyword evidence="13 14" id="KW-0472">Membrane</keyword>
<evidence type="ECO:0000256" key="8">
    <source>
        <dbReference type="ARBA" id="ARBA00022741"/>
    </source>
</evidence>
<dbReference type="SUPFAM" id="SSF47384">
    <property type="entry name" value="Homodimeric domain of signal transducing histidine kinase"/>
    <property type="match status" value="1"/>
</dbReference>
<dbReference type="Gene3D" id="6.10.340.10">
    <property type="match status" value="1"/>
</dbReference>
<gene>
    <name evidence="17" type="primary">sasA_67</name>
    <name evidence="17" type="ORF">SDC9_20819</name>
</gene>
<evidence type="ECO:0000259" key="15">
    <source>
        <dbReference type="PROSITE" id="PS50109"/>
    </source>
</evidence>
<keyword evidence="8" id="KW-0547">Nucleotide-binding</keyword>
<dbReference type="InterPro" id="IPR005467">
    <property type="entry name" value="His_kinase_dom"/>
</dbReference>
<dbReference type="SMART" id="SM00388">
    <property type="entry name" value="HisKA"/>
    <property type="match status" value="1"/>
</dbReference>
<evidence type="ECO:0000256" key="4">
    <source>
        <dbReference type="ARBA" id="ARBA00022475"/>
    </source>
</evidence>
<dbReference type="CDD" id="cd00075">
    <property type="entry name" value="HATPase"/>
    <property type="match status" value="1"/>
</dbReference>
<dbReference type="Pfam" id="PF02518">
    <property type="entry name" value="HATPase_c"/>
    <property type="match status" value="1"/>
</dbReference>
<dbReference type="Gene3D" id="1.10.287.130">
    <property type="match status" value="1"/>
</dbReference>
<dbReference type="InterPro" id="IPR004358">
    <property type="entry name" value="Sig_transdc_His_kin-like_C"/>
</dbReference>
<dbReference type="Pfam" id="PF00512">
    <property type="entry name" value="HisKA"/>
    <property type="match status" value="1"/>
</dbReference>
<evidence type="ECO:0000256" key="2">
    <source>
        <dbReference type="ARBA" id="ARBA00004651"/>
    </source>
</evidence>
<comment type="caution">
    <text evidence="17">The sequence shown here is derived from an EMBL/GenBank/DDBJ whole genome shotgun (WGS) entry which is preliminary data.</text>
</comment>
<dbReference type="PRINTS" id="PR00344">
    <property type="entry name" value="BCTRLSENSOR"/>
</dbReference>
<dbReference type="InterPro" id="IPR003660">
    <property type="entry name" value="HAMP_dom"/>
</dbReference>
<dbReference type="CDD" id="cd06225">
    <property type="entry name" value="HAMP"/>
    <property type="match status" value="1"/>
</dbReference>
<dbReference type="Pfam" id="PF00672">
    <property type="entry name" value="HAMP"/>
    <property type="match status" value="1"/>
</dbReference>
<dbReference type="InterPro" id="IPR003594">
    <property type="entry name" value="HATPase_dom"/>
</dbReference>
<dbReference type="PANTHER" id="PTHR45528:SF1">
    <property type="entry name" value="SENSOR HISTIDINE KINASE CPXA"/>
    <property type="match status" value="1"/>
</dbReference>
<feature type="transmembrane region" description="Helical" evidence="14">
    <location>
        <begin position="170"/>
        <end position="189"/>
    </location>
</feature>
<comment type="subcellular location">
    <subcellularLocation>
        <location evidence="2">Cell membrane</location>
        <topology evidence="2">Multi-pass membrane protein</topology>
    </subcellularLocation>
</comment>
<dbReference type="PANTHER" id="PTHR45528">
    <property type="entry name" value="SENSOR HISTIDINE KINASE CPXA"/>
    <property type="match status" value="1"/>
</dbReference>
<dbReference type="InterPro" id="IPR050398">
    <property type="entry name" value="HssS/ArlS-like"/>
</dbReference>
<dbReference type="SMART" id="SM00304">
    <property type="entry name" value="HAMP"/>
    <property type="match status" value="1"/>
</dbReference>
<evidence type="ECO:0000256" key="5">
    <source>
        <dbReference type="ARBA" id="ARBA00022553"/>
    </source>
</evidence>
<proteinExistence type="predicted"/>
<accession>A0A644U7U6</accession>
<keyword evidence="12" id="KW-0902">Two-component regulatory system</keyword>
<comment type="catalytic activity">
    <reaction evidence="1">
        <text>ATP + protein L-histidine = ADP + protein N-phospho-L-histidine.</text>
        <dbReference type="EC" id="2.7.13.3"/>
    </reaction>
</comment>
<protein>
    <recommendedName>
        <fullName evidence="3">histidine kinase</fullName>
        <ecNumber evidence="3">2.7.13.3</ecNumber>
    </recommendedName>
</protein>
<dbReference type="InterPro" id="IPR036890">
    <property type="entry name" value="HATPase_C_sf"/>
</dbReference>
<keyword evidence="5" id="KW-0597">Phosphoprotein</keyword>
<dbReference type="SUPFAM" id="SSF158472">
    <property type="entry name" value="HAMP domain-like"/>
    <property type="match status" value="1"/>
</dbReference>
<evidence type="ECO:0000313" key="17">
    <source>
        <dbReference type="EMBL" id="MPL75000.1"/>
    </source>
</evidence>
<dbReference type="SMART" id="SM00387">
    <property type="entry name" value="HATPase_c"/>
    <property type="match status" value="1"/>
</dbReference>
<evidence type="ECO:0000256" key="10">
    <source>
        <dbReference type="ARBA" id="ARBA00022840"/>
    </source>
</evidence>